<accession>A0A7E4WDW4</accession>
<evidence type="ECO:0000313" key="2">
    <source>
        <dbReference type="WBParaSite" id="Pan_g9945.t1"/>
    </source>
</evidence>
<name>A0A7E4WDW4_PANRE</name>
<reference evidence="1" key="1">
    <citation type="journal article" date="2013" name="Genetics">
        <title>The draft genome and transcriptome of Panagrellus redivivus are shaped by the harsh demands of a free-living lifestyle.</title>
        <authorList>
            <person name="Srinivasan J."/>
            <person name="Dillman A.R."/>
            <person name="Macchietto M.G."/>
            <person name="Heikkinen L."/>
            <person name="Lakso M."/>
            <person name="Fracchia K.M."/>
            <person name="Antoshechkin I."/>
            <person name="Mortazavi A."/>
            <person name="Wong G."/>
            <person name="Sternberg P.W."/>
        </authorList>
    </citation>
    <scope>NUCLEOTIDE SEQUENCE [LARGE SCALE GENOMIC DNA]</scope>
    <source>
        <strain evidence="1">MT8872</strain>
    </source>
</reference>
<dbReference type="WBParaSite" id="Pan_g9945.t1">
    <property type="protein sequence ID" value="Pan_g9945.t1"/>
    <property type="gene ID" value="Pan_g9945"/>
</dbReference>
<evidence type="ECO:0000313" key="1">
    <source>
        <dbReference type="Proteomes" id="UP000492821"/>
    </source>
</evidence>
<proteinExistence type="predicted"/>
<dbReference type="Proteomes" id="UP000492821">
    <property type="component" value="Unassembled WGS sequence"/>
</dbReference>
<reference evidence="2" key="2">
    <citation type="submission" date="2020-10" db="UniProtKB">
        <authorList>
            <consortium name="WormBaseParasite"/>
        </authorList>
    </citation>
    <scope>IDENTIFICATION</scope>
</reference>
<keyword evidence="1" id="KW-1185">Reference proteome</keyword>
<organism evidence="1 2">
    <name type="scientific">Panagrellus redivivus</name>
    <name type="common">Microworm</name>
    <dbReference type="NCBI Taxonomy" id="6233"/>
    <lineage>
        <taxon>Eukaryota</taxon>
        <taxon>Metazoa</taxon>
        <taxon>Ecdysozoa</taxon>
        <taxon>Nematoda</taxon>
        <taxon>Chromadorea</taxon>
        <taxon>Rhabditida</taxon>
        <taxon>Tylenchina</taxon>
        <taxon>Panagrolaimomorpha</taxon>
        <taxon>Panagrolaimoidea</taxon>
        <taxon>Panagrolaimidae</taxon>
        <taxon>Panagrellus</taxon>
    </lineage>
</organism>
<dbReference type="AlphaFoldDB" id="A0A7E4WDW4"/>
<protein>
    <submittedName>
        <fullName evidence="2">Uncharacterized protein</fullName>
    </submittedName>
</protein>
<sequence>MLVRIDDSRSDLSIVYSIYAISDNSRLFPQQPLPVEPCAICPFFCVFCREELISLLGSHKNFSEITPILRGYCEKEHDTNDLHQRDINTYTVIVDTVAPSPLTLRSLPPLPSASVTGVLVVANHRPSVVVFALH</sequence>